<reference evidence="1" key="1">
    <citation type="submission" date="2020-06" db="EMBL/GenBank/DDBJ databases">
        <title>Unique genomic features of the anaerobic methanotrophic archaea.</title>
        <authorList>
            <person name="Chadwick G.L."/>
            <person name="Skennerton C.T."/>
            <person name="Laso-Perez R."/>
            <person name="Leu A.O."/>
            <person name="Speth D.R."/>
            <person name="Yu H."/>
            <person name="Morgan-Lang C."/>
            <person name="Hatzenpichler R."/>
            <person name="Goudeau D."/>
            <person name="Malmstrom R."/>
            <person name="Brazelton W.J."/>
            <person name="Woyke T."/>
            <person name="Hallam S.J."/>
            <person name="Tyson G.W."/>
            <person name="Wegener G."/>
            <person name="Boetius A."/>
            <person name="Orphan V."/>
        </authorList>
    </citation>
    <scope>NUCLEOTIDE SEQUENCE</scope>
</reference>
<dbReference type="AlphaFoldDB" id="A0A7G9Z079"/>
<accession>A0A7G9Z079</accession>
<evidence type="ECO:0008006" key="2">
    <source>
        <dbReference type="Google" id="ProtNLM"/>
    </source>
</evidence>
<protein>
    <recommendedName>
        <fullName evidence="2">PIN domain-containing protein</fullName>
    </recommendedName>
</protein>
<sequence>MIRPVLIYLDTCTWCRPFDDQTQDRIRDETSAFYEIMLHVNRRDIEIAGSEVLLAEIINPKNFVKGRLWR</sequence>
<dbReference type="EMBL" id="MT631548">
    <property type="protein sequence ID" value="QNO53663.1"/>
    <property type="molecule type" value="Genomic_DNA"/>
</dbReference>
<proteinExistence type="predicted"/>
<name>A0A7G9Z079_9EURY</name>
<evidence type="ECO:0000313" key="1">
    <source>
        <dbReference type="EMBL" id="QNO53663.1"/>
    </source>
</evidence>
<gene>
    <name evidence="1" type="ORF">DJFKIEJF_00027</name>
</gene>
<organism evidence="1">
    <name type="scientific">Candidatus Methanophagaceae archaeon ANME-1 ERB6</name>
    <dbReference type="NCBI Taxonomy" id="2759912"/>
    <lineage>
        <taxon>Archaea</taxon>
        <taxon>Methanobacteriati</taxon>
        <taxon>Methanobacteriota</taxon>
        <taxon>Stenosarchaea group</taxon>
        <taxon>Methanomicrobia</taxon>
        <taxon>Candidatus Methanophagales</taxon>
        <taxon>Candidatus Methanophagaceae</taxon>
    </lineage>
</organism>